<dbReference type="Pfam" id="PF13646">
    <property type="entry name" value="HEAT_2"/>
    <property type="match status" value="1"/>
</dbReference>
<dbReference type="InterPro" id="IPR004155">
    <property type="entry name" value="PBS_lyase_HEAT"/>
</dbReference>
<keyword evidence="2" id="KW-1133">Transmembrane helix</keyword>
<feature type="compositionally biased region" description="Polar residues" evidence="1">
    <location>
        <begin position="491"/>
        <end position="501"/>
    </location>
</feature>
<comment type="caution">
    <text evidence="3">The sequence shown here is derived from an EMBL/GenBank/DDBJ whole genome shotgun (WGS) entry which is preliminary data.</text>
</comment>
<dbReference type="Gene3D" id="1.25.10.10">
    <property type="entry name" value="Leucine-rich Repeat Variant"/>
    <property type="match status" value="1"/>
</dbReference>
<feature type="compositionally biased region" description="Low complexity" evidence="1">
    <location>
        <begin position="502"/>
        <end position="513"/>
    </location>
</feature>
<dbReference type="InterPro" id="IPR032710">
    <property type="entry name" value="NTF2-like_dom_sf"/>
</dbReference>
<keyword evidence="2" id="KW-0472">Membrane</keyword>
<dbReference type="InterPro" id="IPR016024">
    <property type="entry name" value="ARM-type_fold"/>
</dbReference>
<dbReference type="EMBL" id="PGXC01000002">
    <property type="protein sequence ID" value="PKK91650.1"/>
    <property type="molecule type" value="Genomic_DNA"/>
</dbReference>
<name>A0A2N1PTL2_9BACT</name>
<dbReference type="SUPFAM" id="SSF48371">
    <property type="entry name" value="ARM repeat"/>
    <property type="match status" value="1"/>
</dbReference>
<evidence type="ECO:0000313" key="4">
    <source>
        <dbReference type="Proteomes" id="UP000233256"/>
    </source>
</evidence>
<dbReference type="SUPFAM" id="SSF54427">
    <property type="entry name" value="NTF2-like"/>
    <property type="match status" value="1"/>
</dbReference>
<dbReference type="SMART" id="SM00567">
    <property type="entry name" value="EZ_HEAT"/>
    <property type="match status" value="3"/>
</dbReference>
<accession>A0A2N1PTL2</accession>
<feature type="compositionally biased region" description="Basic and acidic residues" evidence="1">
    <location>
        <begin position="416"/>
        <end position="425"/>
    </location>
</feature>
<feature type="compositionally biased region" description="Polar residues" evidence="1">
    <location>
        <begin position="104"/>
        <end position="115"/>
    </location>
</feature>
<gene>
    <name evidence="3" type="ORF">CVV64_03000</name>
</gene>
<evidence type="ECO:0000313" key="3">
    <source>
        <dbReference type="EMBL" id="PKK91650.1"/>
    </source>
</evidence>
<dbReference type="Gene3D" id="3.10.450.50">
    <property type="match status" value="1"/>
</dbReference>
<feature type="transmembrane region" description="Helical" evidence="2">
    <location>
        <begin position="436"/>
        <end position="458"/>
    </location>
</feature>
<organism evidence="3 4">
    <name type="scientific">Candidatus Wallbacteria bacterium HGW-Wallbacteria-1</name>
    <dbReference type="NCBI Taxonomy" id="2013854"/>
    <lineage>
        <taxon>Bacteria</taxon>
        <taxon>Candidatus Walliibacteriota</taxon>
    </lineage>
</organism>
<keyword evidence="2" id="KW-0812">Transmembrane</keyword>
<protein>
    <submittedName>
        <fullName evidence="3">Uncharacterized protein</fullName>
    </submittedName>
</protein>
<dbReference type="AlphaFoldDB" id="A0A2N1PTL2"/>
<evidence type="ECO:0000256" key="1">
    <source>
        <dbReference type="SAM" id="MobiDB-lite"/>
    </source>
</evidence>
<evidence type="ECO:0000256" key="2">
    <source>
        <dbReference type="SAM" id="Phobius"/>
    </source>
</evidence>
<sequence length="765" mass="81130">MAVNWNHSWLVFRKVWPAREEVGKMAGNSEQNPGSLIEILKSESRPLKERKAALRKLAELESREALNAIEEATNSDDEALRFYARRALKRLDGLFADRPADVSNGDSLKPNSASLTEEGAADSHSGEGSTDVDSAEAVRAHDGGEQLLSQTSAQSTAEEAFAPPPVTMPDAPAEDSLEPAARQFLDDIRGEGNIGKLVYRIQMAGELEDPSFIAPLQIFLSGSDNPQVIATILSVLGSFEDAALSGSMIPFLSHDDSRVRANAIEALGEAGNDDSIGYILPFMDDPDNRIKANAAKALWKFDESMVLKLLSDMAGSNAEGMQISAVHALGKINSDGARKILENLAAVKSAVVSTQAREQLDEIDARDRHKSDRTARLKAIIGEDENDESGSDSSSLRKSDGGGSERSSSKKSKGRSTAEHRESTGRGRKKGFFRRIIEFVAILVIIAILAGAVTYNYYPPGRLMMIAWLDQTLLSLAGIESGQSREPADAVTTQVSEVSKPSATASSSGTSAAGSTVASIPSASISQTAAPETASSAASSSVVVQTAAQKAAVAADSTQSATQINPGASGKAPAATAVVSSPPAPIAAEESVAAVSTPVASAVSPAAVSTPVSTPDSTASATSTVVQATAKTDAADTDTTADPLKPLPGLKGDVQKIYIAMSDAYNRKNIDDYMVLYDEGYSYLGNSHEIVRKVISEEFSFGPKLVMYLDSIDITVRDATARVKVSYYYSGKTETGVELDREFSLTARTDTLVKENGKWRIRHSE</sequence>
<feature type="region of interest" description="Disordered" evidence="1">
    <location>
        <begin position="99"/>
        <end position="174"/>
    </location>
</feature>
<proteinExistence type="predicted"/>
<feature type="region of interest" description="Disordered" evidence="1">
    <location>
        <begin position="485"/>
        <end position="513"/>
    </location>
</feature>
<feature type="region of interest" description="Disordered" evidence="1">
    <location>
        <begin position="379"/>
        <end position="427"/>
    </location>
</feature>
<dbReference type="InterPro" id="IPR011989">
    <property type="entry name" value="ARM-like"/>
</dbReference>
<reference evidence="3 4" key="1">
    <citation type="journal article" date="2017" name="ISME J.">
        <title>Potential for microbial H2 and metal transformations associated with novel bacteria and archaea in deep terrestrial subsurface sediments.</title>
        <authorList>
            <person name="Hernsdorf A.W."/>
            <person name="Amano Y."/>
            <person name="Miyakawa K."/>
            <person name="Ise K."/>
            <person name="Suzuki Y."/>
            <person name="Anantharaman K."/>
            <person name="Probst A."/>
            <person name="Burstein D."/>
            <person name="Thomas B.C."/>
            <person name="Banfield J.F."/>
        </authorList>
    </citation>
    <scope>NUCLEOTIDE SEQUENCE [LARGE SCALE GENOMIC DNA]</scope>
    <source>
        <strain evidence="3">HGW-Wallbacteria-1</strain>
    </source>
</reference>
<feature type="compositionally biased region" description="Polar residues" evidence="1">
    <location>
        <begin position="147"/>
        <end position="157"/>
    </location>
</feature>
<dbReference type="Proteomes" id="UP000233256">
    <property type="component" value="Unassembled WGS sequence"/>
</dbReference>
<feature type="region of interest" description="Disordered" evidence="1">
    <location>
        <begin position="556"/>
        <end position="576"/>
    </location>
</feature>